<dbReference type="AlphaFoldDB" id="A0A017TH07"/>
<gene>
    <name evidence="1" type="ORF">CAP_5978</name>
</gene>
<comment type="caution">
    <text evidence="1">The sequence shown here is derived from an EMBL/GenBank/DDBJ whole genome shotgun (WGS) entry which is preliminary data.</text>
</comment>
<dbReference type="EMBL" id="ASRX01000005">
    <property type="protein sequence ID" value="EYF08217.1"/>
    <property type="molecule type" value="Genomic_DNA"/>
</dbReference>
<keyword evidence="2" id="KW-1185">Reference proteome</keyword>
<accession>A0A017TH07</accession>
<protein>
    <submittedName>
        <fullName evidence="1">Uncharacterized protein</fullName>
    </submittedName>
</protein>
<sequence length="56" mass="5699">MGGLLSVEVEVMGGDDEALAALTATGFAHDKVNAVQALATSVMTMVVFRFTGLASP</sequence>
<proteinExistence type="predicted"/>
<dbReference type="Proteomes" id="UP000019678">
    <property type="component" value="Unassembled WGS sequence"/>
</dbReference>
<reference evidence="1 2" key="1">
    <citation type="submission" date="2013-05" db="EMBL/GenBank/DDBJ databases">
        <title>Genome assembly of Chondromyces apiculatus DSM 436.</title>
        <authorList>
            <person name="Sharma G."/>
            <person name="Khatri I."/>
            <person name="Kaur C."/>
            <person name="Mayilraj S."/>
            <person name="Subramanian S."/>
        </authorList>
    </citation>
    <scope>NUCLEOTIDE SEQUENCE [LARGE SCALE GENOMIC DNA]</scope>
    <source>
        <strain evidence="1 2">DSM 436</strain>
    </source>
</reference>
<organism evidence="1 2">
    <name type="scientific">Chondromyces apiculatus DSM 436</name>
    <dbReference type="NCBI Taxonomy" id="1192034"/>
    <lineage>
        <taxon>Bacteria</taxon>
        <taxon>Pseudomonadati</taxon>
        <taxon>Myxococcota</taxon>
        <taxon>Polyangia</taxon>
        <taxon>Polyangiales</taxon>
        <taxon>Polyangiaceae</taxon>
        <taxon>Chondromyces</taxon>
    </lineage>
</organism>
<evidence type="ECO:0000313" key="1">
    <source>
        <dbReference type="EMBL" id="EYF08217.1"/>
    </source>
</evidence>
<name>A0A017TH07_9BACT</name>
<evidence type="ECO:0000313" key="2">
    <source>
        <dbReference type="Proteomes" id="UP000019678"/>
    </source>
</evidence>
<dbReference type="STRING" id="1192034.CAP_5978"/>